<dbReference type="Proteomes" id="UP000195305">
    <property type="component" value="Unassembled WGS sequence"/>
</dbReference>
<organism evidence="3 4">
    <name type="scientific">Massilimicrobiota timonensis</name>
    <dbReference type="NCBI Taxonomy" id="1776392"/>
    <lineage>
        <taxon>Bacteria</taxon>
        <taxon>Bacillati</taxon>
        <taxon>Bacillota</taxon>
        <taxon>Erysipelotrichia</taxon>
        <taxon>Erysipelotrichales</taxon>
        <taxon>Erysipelotrichaceae</taxon>
        <taxon>Massilimicrobiota</taxon>
    </lineage>
</organism>
<name>A0A1Y4SXB9_9FIRM</name>
<dbReference type="PANTHER" id="PTHR43358:SF4">
    <property type="entry name" value="ALPHA_BETA HYDROLASE FOLD-1 DOMAIN-CONTAINING PROTEIN"/>
    <property type="match status" value="1"/>
</dbReference>
<dbReference type="EMBL" id="NFLJ01000021">
    <property type="protein sequence ID" value="OUQ34040.1"/>
    <property type="molecule type" value="Genomic_DNA"/>
</dbReference>
<gene>
    <name evidence="3" type="ORF">B5E75_08080</name>
</gene>
<dbReference type="Gene3D" id="3.40.50.1820">
    <property type="entry name" value="alpha/beta hydrolase"/>
    <property type="match status" value="1"/>
</dbReference>
<dbReference type="Pfam" id="PF12146">
    <property type="entry name" value="Hydrolase_4"/>
    <property type="match status" value="1"/>
</dbReference>
<protein>
    <submittedName>
        <fullName evidence="3">Alpha/beta hydrolase</fullName>
    </submittedName>
</protein>
<dbReference type="AlphaFoldDB" id="A0A1Y4SXB9"/>
<evidence type="ECO:0000256" key="1">
    <source>
        <dbReference type="SAM" id="Phobius"/>
    </source>
</evidence>
<proteinExistence type="predicted"/>
<keyword evidence="4" id="KW-1185">Reference proteome</keyword>
<feature type="domain" description="Serine aminopeptidase S33" evidence="2">
    <location>
        <begin position="88"/>
        <end position="195"/>
    </location>
</feature>
<dbReference type="InterPro" id="IPR029058">
    <property type="entry name" value="AB_hydrolase_fold"/>
</dbReference>
<evidence type="ECO:0000313" key="3">
    <source>
        <dbReference type="EMBL" id="OUQ34040.1"/>
    </source>
</evidence>
<keyword evidence="1" id="KW-0812">Transmembrane</keyword>
<feature type="transmembrane region" description="Helical" evidence="1">
    <location>
        <begin position="7"/>
        <end position="31"/>
    </location>
</feature>
<keyword evidence="1" id="KW-1133">Transmembrane helix</keyword>
<keyword evidence="3" id="KW-0378">Hydrolase</keyword>
<reference evidence="3 4" key="1">
    <citation type="journal article" date="2018" name="BMC Genomics">
        <title>Whole genome sequencing and function prediction of 133 gut anaerobes isolated from chicken caecum in pure cultures.</title>
        <authorList>
            <person name="Medvecky M."/>
            <person name="Cejkova D."/>
            <person name="Polansky O."/>
            <person name="Karasova D."/>
            <person name="Kubasova T."/>
            <person name="Cizek A."/>
            <person name="Rychlik I."/>
        </authorList>
    </citation>
    <scope>NUCLEOTIDE SEQUENCE [LARGE SCALE GENOMIC DNA]</scope>
    <source>
        <strain evidence="3 4">An13</strain>
    </source>
</reference>
<dbReference type="PANTHER" id="PTHR43358">
    <property type="entry name" value="ALPHA/BETA-HYDROLASE"/>
    <property type="match status" value="1"/>
</dbReference>
<dbReference type="OrthoDB" id="9776685at2"/>
<dbReference type="RefSeq" id="WP_087358275.1">
    <property type="nucleotide sequence ID" value="NZ_AP031415.1"/>
</dbReference>
<evidence type="ECO:0000313" key="4">
    <source>
        <dbReference type="Proteomes" id="UP000195305"/>
    </source>
</evidence>
<dbReference type="GO" id="GO:0016787">
    <property type="term" value="F:hydrolase activity"/>
    <property type="evidence" value="ECO:0007669"/>
    <property type="project" value="UniProtKB-KW"/>
</dbReference>
<sequence length="306" mass="34763">MKKLLKISLCIIIICIIFLTGITFYVGNYLYDYTLNPASHHTLFENMSTQKRSDSTQWLDTHSVNVSIQSHDDLFLHASYIEQDTSVYVIMVHGYRGTGASIISPIKRFYKQGYNLLIPDLRGHGQSEGDYIGMGWDDRYDIMGWIDYIIAKDKKAQIILYGVSMGGATVMDVAGEDLPQQVKAVIEDCGYTSVWDVFQYHIPMEKWQSEIALHMASVVTRIRAGYALEDVSPLKQVQKSHVPILFIHGSEDDFVPCEMVNTLYQSATCPKEKLIIEGAGHAQSCSTDSKTYYSTIFQFIERYTKK</sequence>
<dbReference type="InterPro" id="IPR052920">
    <property type="entry name" value="DNA-binding_regulatory"/>
</dbReference>
<keyword evidence="1" id="KW-0472">Membrane</keyword>
<accession>A0A1Y4SXB9</accession>
<dbReference type="SUPFAM" id="SSF53474">
    <property type="entry name" value="alpha/beta-Hydrolases"/>
    <property type="match status" value="1"/>
</dbReference>
<evidence type="ECO:0000259" key="2">
    <source>
        <dbReference type="Pfam" id="PF12146"/>
    </source>
</evidence>
<comment type="caution">
    <text evidence="3">The sequence shown here is derived from an EMBL/GenBank/DDBJ whole genome shotgun (WGS) entry which is preliminary data.</text>
</comment>
<dbReference type="InterPro" id="IPR022742">
    <property type="entry name" value="Hydrolase_4"/>
</dbReference>